<feature type="non-terminal residue" evidence="1">
    <location>
        <position position="1"/>
    </location>
</feature>
<name>A0A1B6G4G6_9HEMI</name>
<feature type="non-terminal residue" evidence="1">
    <location>
        <position position="103"/>
    </location>
</feature>
<sequence>TTKPLSNITSSKQMCKQSNFQEQDFSNAPNTQKKILELIKPNKINIIEACMGDVIDAFTNDSSTAFSHTISSDFEDNRHMSAGVAVVFKRKCGRPTFSDYVNT</sequence>
<dbReference type="EMBL" id="GECZ01012457">
    <property type="protein sequence ID" value="JAS57312.1"/>
    <property type="molecule type" value="Transcribed_RNA"/>
</dbReference>
<accession>A0A1B6G4G6</accession>
<protein>
    <submittedName>
        <fullName evidence="1">Uncharacterized protein</fullName>
    </submittedName>
</protein>
<organism evidence="1">
    <name type="scientific">Cuerna arida</name>
    <dbReference type="NCBI Taxonomy" id="1464854"/>
    <lineage>
        <taxon>Eukaryota</taxon>
        <taxon>Metazoa</taxon>
        <taxon>Ecdysozoa</taxon>
        <taxon>Arthropoda</taxon>
        <taxon>Hexapoda</taxon>
        <taxon>Insecta</taxon>
        <taxon>Pterygota</taxon>
        <taxon>Neoptera</taxon>
        <taxon>Paraneoptera</taxon>
        <taxon>Hemiptera</taxon>
        <taxon>Auchenorrhyncha</taxon>
        <taxon>Membracoidea</taxon>
        <taxon>Cicadellidae</taxon>
        <taxon>Cicadellinae</taxon>
        <taxon>Proconiini</taxon>
        <taxon>Cuerna</taxon>
    </lineage>
</organism>
<gene>
    <name evidence="1" type="ORF">g.2285</name>
</gene>
<proteinExistence type="predicted"/>
<reference evidence="1" key="1">
    <citation type="submission" date="2015-11" db="EMBL/GenBank/DDBJ databases">
        <title>De novo transcriptome assembly of four potential Pierce s Disease insect vectors from Arizona vineyards.</title>
        <authorList>
            <person name="Tassone E.E."/>
        </authorList>
    </citation>
    <scope>NUCLEOTIDE SEQUENCE</scope>
</reference>
<dbReference type="AlphaFoldDB" id="A0A1B6G4G6"/>
<evidence type="ECO:0000313" key="1">
    <source>
        <dbReference type="EMBL" id="JAS57312.1"/>
    </source>
</evidence>